<dbReference type="Gene3D" id="2.60.40.10">
    <property type="entry name" value="Immunoglobulins"/>
    <property type="match status" value="1"/>
</dbReference>
<dbReference type="AlphaFoldDB" id="V4AV45"/>
<reference evidence="7 8" key="1">
    <citation type="journal article" date="2013" name="Nature">
        <title>Insights into bilaterian evolution from three spiralian genomes.</title>
        <authorList>
            <person name="Simakov O."/>
            <person name="Marletaz F."/>
            <person name="Cho S.J."/>
            <person name="Edsinger-Gonzales E."/>
            <person name="Havlak P."/>
            <person name="Hellsten U."/>
            <person name="Kuo D.H."/>
            <person name="Larsson T."/>
            <person name="Lv J."/>
            <person name="Arendt D."/>
            <person name="Savage R."/>
            <person name="Osoegawa K."/>
            <person name="de Jong P."/>
            <person name="Grimwood J."/>
            <person name="Chapman J.A."/>
            <person name="Shapiro H."/>
            <person name="Aerts A."/>
            <person name="Otillar R.P."/>
            <person name="Terry A.Y."/>
            <person name="Boore J.L."/>
            <person name="Grigoriev I.V."/>
            <person name="Lindberg D.R."/>
            <person name="Seaver E.C."/>
            <person name="Weisblat D.A."/>
            <person name="Putnam N.H."/>
            <person name="Rokhsar D.S."/>
        </authorList>
    </citation>
    <scope>NUCLEOTIDE SEQUENCE [LARGE SCALE GENOMIC DNA]</scope>
</reference>
<dbReference type="GO" id="GO:0007169">
    <property type="term" value="P:cell surface receptor protein tyrosine kinase signaling pathway"/>
    <property type="evidence" value="ECO:0007669"/>
    <property type="project" value="TreeGrafter"/>
</dbReference>
<dbReference type="InterPro" id="IPR003961">
    <property type="entry name" value="FN3_dom"/>
</dbReference>
<dbReference type="Gene3D" id="1.10.510.10">
    <property type="entry name" value="Transferase(Phosphotransferase) domain 1"/>
    <property type="match status" value="1"/>
</dbReference>
<feature type="transmembrane region" description="Helical" evidence="4">
    <location>
        <begin position="35"/>
        <end position="54"/>
    </location>
</feature>
<evidence type="ECO:0000256" key="3">
    <source>
        <dbReference type="PROSITE-ProRule" id="PRU00076"/>
    </source>
</evidence>
<dbReference type="GO" id="GO:0004714">
    <property type="term" value="F:transmembrane receptor protein tyrosine kinase activity"/>
    <property type="evidence" value="ECO:0007669"/>
    <property type="project" value="TreeGrafter"/>
</dbReference>
<dbReference type="InterPro" id="IPR011009">
    <property type="entry name" value="Kinase-like_dom_sf"/>
</dbReference>
<dbReference type="GeneID" id="20250721"/>
<dbReference type="InterPro" id="IPR000742">
    <property type="entry name" value="EGF"/>
</dbReference>
<feature type="domain" description="EGF-like" evidence="6">
    <location>
        <begin position="109"/>
        <end position="141"/>
    </location>
</feature>
<dbReference type="HOGENOM" id="CLU_266297_0_0_1"/>
<keyword evidence="3" id="KW-0245">EGF-like domain</keyword>
<evidence type="ECO:0000259" key="5">
    <source>
        <dbReference type="PROSITE" id="PS50011"/>
    </source>
</evidence>
<feature type="domain" description="Protein kinase" evidence="5">
    <location>
        <begin position="968"/>
        <end position="1231"/>
    </location>
</feature>
<evidence type="ECO:0000259" key="6">
    <source>
        <dbReference type="PROSITE" id="PS50026"/>
    </source>
</evidence>
<evidence type="ECO:0000256" key="2">
    <source>
        <dbReference type="ARBA" id="ARBA00023180"/>
    </source>
</evidence>
<dbReference type="Gene3D" id="2.10.25.10">
    <property type="entry name" value="Laminin"/>
    <property type="match status" value="1"/>
</dbReference>
<dbReference type="STRING" id="225164.V4AV45"/>
<dbReference type="PROSITE" id="PS01186">
    <property type="entry name" value="EGF_2"/>
    <property type="match status" value="2"/>
</dbReference>
<dbReference type="Proteomes" id="UP000030746">
    <property type="component" value="Unassembled WGS sequence"/>
</dbReference>
<dbReference type="GO" id="GO:0005886">
    <property type="term" value="C:plasma membrane"/>
    <property type="evidence" value="ECO:0007669"/>
    <property type="project" value="TreeGrafter"/>
</dbReference>
<dbReference type="InterPro" id="IPR000719">
    <property type="entry name" value="Prot_kinase_dom"/>
</dbReference>
<dbReference type="CDD" id="cd00063">
    <property type="entry name" value="FN3"/>
    <property type="match status" value="1"/>
</dbReference>
<accession>V4AV45</accession>
<dbReference type="PROSITE" id="PS50026">
    <property type="entry name" value="EGF_3"/>
    <property type="match status" value="1"/>
</dbReference>
<dbReference type="InterPro" id="IPR001245">
    <property type="entry name" value="Ser-Thr/Tyr_kinase_cat_dom"/>
</dbReference>
<dbReference type="SUPFAM" id="SSF49265">
    <property type="entry name" value="Fibronectin type III"/>
    <property type="match status" value="1"/>
</dbReference>
<name>V4AV45_LOTGI</name>
<dbReference type="EMBL" id="KB200522">
    <property type="protein sequence ID" value="ESP01183.1"/>
    <property type="molecule type" value="Genomic_DNA"/>
</dbReference>
<keyword evidence="3" id="KW-1015">Disulfide bond</keyword>
<comment type="subcellular location">
    <subcellularLocation>
        <location evidence="1">Membrane</location>
        <topology evidence="1">Single-pass membrane protein</topology>
    </subcellularLocation>
</comment>
<keyword evidence="4" id="KW-0472">Membrane</keyword>
<evidence type="ECO:0000313" key="8">
    <source>
        <dbReference type="Proteomes" id="UP000030746"/>
    </source>
</evidence>
<sequence length="1245" mass="141248">MDITFYTFYRKYTNHSHLHVLILDTTLKKPMMIQFTKSLVVLTVIIVCVSAWSGNVCSRLKCISKWKKICSYRSWLGCCAYRYTWVTQYTRERFCCKGWTDRNRNQNCNIPKCRPRCKNGGTCTAPNQCQCKPGYKGPTCTGVTCSHLKPCYPGMCTGRDQCQCDSGFTGNTCLVRRNFPEQRTQIWLFRSTLKSVQRTTMMMNYEFVLESSNPNEGADESIWSNHLDLNYFIVESLGQFEPNIDSQRPSYVRSADFGVVESTLTLTHTKIPRPGETVKPDVKTYPCSSRTNDNIPGIWNCTVMEKNFKMKIESGDELRMTMLFKSGGTRELVILGGNKFYRSETFNNLTSSKSIVFKFDKDAPTHCQSDGSCNDNDAPLEVNDLTKTGAEIRWGGWRDEQLSGMFRYAVEIFKLEVVDSEGRLGEKKPLNPLQISEYMHANFSSVLPIRYTPSEPGMYSVILEASDRANNSRWARRLFLYDDRSEIELKSNITVPFAVQPDSNSVWLSTLDSDLEIVWSGHFVNPLHVENNLLNEVKDYPNQFSDIDPKMGDFKIKRVTFDADSGTRSKSAVRNIGGIVNFDFVLETDDITIRKSFLQEKHTIRNSELPDRSDGSSFKLFITAKDILSNSKTDNKTIRFDSSPPVMSDLIWEDNLPVPTVPIRRPKRQTGDSFASRILVEASDKNSGIHEIRWHISRRNTSVAIWEDVRNGSVAGIRLQSCEQKTSCYCISGVGCFDTEHVVNLNMCWFSVARAHINTASAKVTIDAVNPAGLSTSKDIQVMKLESLLKKSYFAPVDNIAVQNVGSNFVTIEWNSTKSCLPVSEFWLLRSDRREKEKVHRLRHDYEIAPLDPDSNYTIQFISGYDGEMSDPVYITFRTGHAPSVLSSGGAEGLSAGLIALILLVLAVVGALYMKGFIGNRRNNKKRLHEYESPKRTRFDGNEDIYVYGFAGGNLNLPTGHVIGGSNLILQELIEQGKFAKIYKATVLGNDGDKSEVAAKMLLDNFSDDERHLMGGKITFMSDVITGHDNVLKFIGAVTDNKIWGPTMVIEYCENGTLISWLHKNKNNVNDDVIERLYQISFGVVKGMTYLASLNVVHRRLAARNILLTFILEPKITGFGPSVIDSENGEKERVAIRWASPECFSNTKNATEKSDVWSFGIVLYEIFSLGDKPYPTLTNNEVIPKVRSGFQMNRPEFSDQFNYDLMLKCWQLDQIQRLSFEQLRDQYHVFMNGEEQTEGYSNYKY</sequence>
<feature type="transmembrane region" description="Helical" evidence="4">
    <location>
        <begin position="894"/>
        <end position="918"/>
    </location>
</feature>
<dbReference type="CDD" id="cd00192">
    <property type="entry name" value="PTKc"/>
    <property type="match status" value="1"/>
</dbReference>
<proteinExistence type="predicted"/>
<dbReference type="InterPro" id="IPR036116">
    <property type="entry name" value="FN3_sf"/>
</dbReference>
<dbReference type="GO" id="GO:0043235">
    <property type="term" value="C:receptor complex"/>
    <property type="evidence" value="ECO:0007669"/>
    <property type="project" value="TreeGrafter"/>
</dbReference>
<dbReference type="PANTHER" id="PTHR24416">
    <property type="entry name" value="TYROSINE-PROTEIN KINASE RECEPTOR"/>
    <property type="match status" value="1"/>
</dbReference>
<dbReference type="Pfam" id="PF07714">
    <property type="entry name" value="PK_Tyr_Ser-Thr"/>
    <property type="match status" value="1"/>
</dbReference>
<dbReference type="PRINTS" id="PR00109">
    <property type="entry name" value="TYRKINASE"/>
</dbReference>
<evidence type="ECO:0000256" key="1">
    <source>
        <dbReference type="ARBA" id="ARBA00004167"/>
    </source>
</evidence>
<dbReference type="OMA" id="WKGHFQN"/>
<organism evidence="7 8">
    <name type="scientific">Lottia gigantea</name>
    <name type="common">Giant owl limpet</name>
    <dbReference type="NCBI Taxonomy" id="225164"/>
    <lineage>
        <taxon>Eukaryota</taxon>
        <taxon>Metazoa</taxon>
        <taxon>Spiralia</taxon>
        <taxon>Lophotrochozoa</taxon>
        <taxon>Mollusca</taxon>
        <taxon>Gastropoda</taxon>
        <taxon>Patellogastropoda</taxon>
        <taxon>Lottioidea</taxon>
        <taxon>Lottiidae</taxon>
        <taxon>Lottia</taxon>
    </lineage>
</organism>
<dbReference type="RefSeq" id="XP_009048126.1">
    <property type="nucleotide sequence ID" value="XM_009049878.1"/>
</dbReference>
<feature type="disulfide bond" evidence="3">
    <location>
        <begin position="113"/>
        <end position="123"/>
    </location>
</feature>
<dbReference type="GO" id="GO:0005524">
    <property type="term" value="F:ATP binding"/>
    <property type="evidence" value="ECO:0007669"/>
    <property type="project" value="InterPro"/>
</dbReference>
<dbReference type="InterPro" id="IPR050122">
    <property type="entry name" value="RTK"/>
</dbReference>
<dbReference type="PROSITE" id="PS50011">
    <property type="entry name" value="PROTEIN_KINASE_DOM"/>
    <property type="match status" value="1"/>
</dbReference>
<dbReference type="InterPro" id="IPR013783">
    <property type="entry name" value="Ig-like_fold"/>
</dbReference>
<gene>
    <name evidence="7" type="ORF">LOTGIDRAFT_238308</name>
</gene>
<evidence type="ECO:0000313" key="7">
    <source>
        <dbReference type="EMBL" id="ESP01183.1"/>
    </source>
</evidence>
<dbReference type="KEGG" id="lgi:LOTGIDRAFT_238308"/>
<keyword evidence="4" id="KW-1133">Transmembrane helix</keyword>
<dbReference type="PROSITE" id="PS00022">
    <property type="entry name" value="EGF_1"/>
    <property type="match status" value="1"/>
</dbReference>
<dbReference type="PANTHER" id="PTHR24416:SF611">
    <property type="entry name" value="TYROSINE-PROTEIN KINASE TRANSMEMBRANE RECEPTOR ROR"/>
    <property type="match status" value="1"/>
</dbReference>
<feature type="disulfide bond" evidence="3">
    <location>
        <begin position="131"/>
        <end position="140"/>
    </location>
</feature>
<dbReference type="OrthoDB" id="10045365at2759"/>
<keyword evidence="2" id="KW-0325">Glycoprotein</keyword>
<dbReference type="SMART" id="SM00181">
    <property type="entry name" value="EGF"/>
    <property type="match status" value="2"/>
</dbReference>
<keyword evidence="8" id="KW-1185">Reference proteome</keyword>
<evidence type="ECO:0008006" key="9">
    <source>
        <dbReference type="Google" id="ProtNLM"/>
    </source>
</evidence>
<protein>
    <recommendedName>
        <fullName evidence="9">Receptor protein-tyrosine kinase</fullName>
    </recommendedName>
</protein>
<dbReference type="SUPFAM" id="SSF56112">
    <property type="entry name" value="Protein kinase-like (PK-like)"/>
    <property type="match status" value="1"/>
</dbReference>
<dbReference type="CTD" id="20250721"/>
<comment type="caution">
    <text evidence="3">Lacks conserved residue(s) required for the propagation of feature annotation.</text>
</comment>
<evidence type="ECO:0000256" key="4">
    <source>
        <dbReference type="SAM" id="Phobius"/>
    </source>
</evidence>
<keyword evidence="4" id="KW-0812">Transmembrane</keyword>